<evidence type="ECO:0000256" key="1">
    <source>
        <dbReference type="SAM" id="Phobius"/>
    </source>
</evidence>
<keyword evidence="1" id="KW-1133">Transmembrane helix</keyword>
<keyword evidence="1" id="KW-0812">Transmembrane</keyword>
<comment type="caution">
    <text evidence="2">The sequence shown here is derived from an EMBL/GenBank/DDBJ whole genome shotgun (WGS) entry which is preliminary data.</text>
</comment>
<evidence type="ECO:0000313" key="2">
    <source>
        <dbReference type="EMBL" id="GLS82914.1"/>
    </source>
</evidence>
<dbReference type="AlphaFoldDB" id="A0AA37TTY8"/>
<gene>
    <name evidence="2" type="ORF">GCM10007894_08910</name>
</gene>
<proteinExistence type="predicted"/>
<reference evidence="2 3" key="1">
    <citation type="journal article" date="2014" name="Int. J. Syst. Evol. Microbiol.">
        <title>Complete genome sequence of Corynebacterium casei LMG S-19264T (=DSM 44701T), isolated from a smear-ripened cheese.</title>
        <authorList>
            <consortium name="US DOE Joint Genome Institute (JGI-PGF)"/>
            <person name="Walter F."/>
            <person name="Albersmeier A."/>
            <person name="Kalinowski J."/>
            <person name="Ruckert C."/>
        </authorList>
    </citation>
    <scope>NUCLEOTIDE SEQUENCE [LARGE SCALE GENOMIC DNA]</scope>
    <source>
        <strain evidence="2 3">NBRC 112785</strain>
    </source>
</reference>
<dbReference type="Proteomes" id="UP001157439">
    <property type="component" value="Unassembled WGS sequence"/>
</dbReference>
<dbReference type="EMBL" id="BSPO01000002">
    <property type="protein sequence ID" value="GLS82914.1"/>
    <property type="molecule type" value="Genomic_DNA"/>
</dbReference>
<name>A0AA37TTY8_9GAMM</name>
<feature type="transmembrane region" description="Helical" evidence="1">
    <location>
        <begin position="40"/>
        <end position="68"/>
    </location>
</feature>
<dbReference type="RefSeq" id="WP_095497505.1">
    <property type="nucleotide sequence ID" value="NZ_BSPO01000002.1"/>
</dbReference>
<accession>A0AA37TTY8</accession>
<feature type="transmembrane region" description="Helical" evidence="1">
    <location>
        <begin position="80"/>
        <end position="100"/>
    </location>
</feature>
<sequence length="119" mass="13148">MPQVITAAIVVIAVAILMYLLVLIWRLLPKAFTKPSIFTVFALLTVTPLLHVDHVGAVVLPISLFYFSPDTLITHLGNQLMAPFITASSVIGTAVMAWFMSNWAFSEDEQEQQEQQGDS</sequence>
<feature type="transmembrane region" description="Helical" evidence="1">
    <location>
        <begin position="6"/>
        <end position="28"/>
    </location>
</feature>
<keyword evidence="3" id="KW-1185">Reference proteome</keyword>
<evidence type="ECO:0000313" key="3">
    <source>
        <dbReference type="Proteomes" id="UP001157439"/>
    </source>
</evidence>
<protein>
    <submittedName>
        <fullName evidence="2">Uncharacterized protein</fullName>
    </submittedName>
</protein>
<organism evidence="2 3">
    <name type="scientific">Paraferrimonas haliotis</name>
    <dbReference type="NCBI Taxonomy" id="2013866"/>
    <lineage>
        <taxon>Bacteria</taxon>
        <taxon>Pseudomonadati</taxon>
        <taxon>Pseudomonadota</taxon>
        <taxon>Gammaproteobacteria</taxon>
        <taxon>Alteromonadales</taxon>
        <taxon>Ferrimonadaceae</taxon>
        <taxon>Paraferrimonas</taxon>
    </lineage>
</organism>
<keyword evidence="1" id="KW-0472">Membrane</keyword>